<dbReference type="InterPro" id="IPR013783">
    <property type="entry name" value="Ig-like_fold"/>
</dbReference>
<dbReference type="Gene3D" id="2.60.40.10">
    <property type="entry name" value="Immunoglobulins"/>
    <property type="match status" value="1"/>
</dbReference>
<dbReference type="Proteomes" id="UP000469125">
    <property type="component" value="Unassembled WGS sequence"/>
</dbReference>
<keyword evidence="4" id="KW-0472">Membrane</keyword>
<dbReference type="InterPro" id="IPR036881">
    <property type="entry name" value="Glyco_hydro_3_C_sf"/>
</dbReference>
<feature type="region of interest" description="Disordered" evidence="3">
    <location>
        <begin position="37"/>
        <end position="69"/>
    </location>
</feature>
<name>A0A6N8FIK1_9BACI</name>
<dbReference type="SUPFAM" id="SSF52279">
    <property type="entry name" value="Beta-D-glucan exohydrolase, C-terminal domain"/>
    <property type="match status" value="1"/>
</dbReference>
<dbReference type="InterPro" id="IPR050288">
    <property type="entry name" value="Cellulose_deg_GH3"/>
</dbReference>
<dbReference type="GO" id="GO:0004553">
    <property type="term" value="F:hydrolase activity, hydrolyzing O-glycosyl compounds"/>
    <property type="evidence" value="ECO:0007669"/>
    <property type="project" value="InterPro"/>
</dbReference>
<dbReference type="PRINTS" id="PR00133">
    <property type="entry name" value="GLHYDRLASE3"/>
</dbReference>
<dbReference type="RefSeq" id="WP_155668483.1">
    <property type="nucleotide sequence ID" value="NZ_WOCA01000005.1"/>
</dbReference>
<feature type="domain" description="Fibronectin type III-like" evidence="5">
    <location>
        <begin position="459"/>
        <end position="532"/>
    </location>
</feature>
<reference evidence="6 7" key="1">
    <citation type="submission" date="2019-11" db="EMBL/GenBank/DDBJ databases">
        <authorList>
            <person name="Li X."/>
        </authorList>
    </citation>
    <scope>NUCLEOTIDE SEQUENCE [LARGE SCALE GENOMIC DNA]</scope>
    <source>
        <strain evidence="6 7">L9</strain>
    </source>
</reference>
<dbReference type="SUPFAM" id="SSF51445">
    <property type="entry name" value="(Trans)glycosidases"/>
    <property type="match status" value="1"/>
</dbReference>
<dbReference type="InterPro" id="IPR017853">
    <property type="entry name" value="GH"/>
</dbReference>
<evidence type="ECO:0000313" key="6">
    <source>
        <dbReference type="EMBL" id="MUK88506.1"/>
    </source>
</evidence>
<evidence type="ECO:0000259" key="5">
    <source>
        <dbReference type="SMART" id="SM01217"/>
    </source>
</evidence>
<dbReference type="InterPro" id="IPR026891">
    <property type="entry name" value="Fn3-like"/>
</dbReference>
<dbReference type="GO" id="GO:0005975">
    <property type="term" value="P:carbohydrate metabolic process"/>
    <property type="evidence" value="ECO:0007669"/>
    <property type="project" value="InterPro"/>
</dbReference>
<evidence type="ECO:0000256" key="1">
    <source>
        <dbReference type="ARBA" id="ARBA00005336"/>
    </source>
</evidence>
<comment type="similarity">
    <text evidence="1">Belongs to the glycosyl hydrolase 3 family.</text>
</comment>
<dbReference type="InterPro" id="IPR002772">
    <property type="entry name" value="Glyco_hydro_3_C"/>
</dbReference>
<keyword evidence="4" id="KW-0812">Transmembrane</keyword>
<comment type="caution">
    <text evidence="6">The sequence shown here is derived from an EMBL/GenBank/DDBJ whole genome shotgun (WGS) entry which is preliminary data.</text>
</comment>
<sequence>MFEYFKKKKEKKQEILQRVSEDKEKLKERKQEIAALPESERKAEIESDKLLRKEQKQKRKEEIKSLSRKERKVAKKEAKMYKKLKNRPIRFTGWSVFAAMLLFVVVTVGPTVTSVVENMSGKHISIDTTSAEAIQVREAADIVSEKIANEGLVLLKNENNSLPLEDKKINVFGSTAFTFKYGGGGSGASDLTRAVSLFDALTNAGIEYNKELYDYYMGLPELEATTGNSDTGIVQVVKGMFSNDEAAGEPDVPDAAIDQAKAYSENAMIIVQSDAVEASDVSGNQLELSDEMHCLVEKVANSFNNVTIVVNAGNTLELGFVEEYSSIQSVIWVGTPGPFGTNSLAKALSGDLNPSGRITDTYAYDVESSPASENFGDYKYENLDKAYLNYEEGIYVGYRFYETFYQGNEEGYNQTVQFPFGSGLSYTTFDWNIVSQELNSDSIELQVEVTNTGEVAGKDVVQVYYSAPYTPGGIEKSAINLITFEKTKSLEPGESEVLTIHYDTRDMASYDMENENYILENGTYEIKLSKNVHEIDSTVNFELAEDIVYQTDAVTGTEYKNRFTQSGNELTVLSRNDWEGTYPSDQDDSKVATDKVIERVQGHEYNDDLEMPTTGADNGLKLGDLKGLDYDDPLWNEFLDQLTVDQMINYVSEAAYHTIAIDELGVPNTVLMDGPAGFSFFGFKQFEAGAYPTEIVVASSWNKDLAYEMGEMIGQEAQAYGIHGWYAPALNIHRSPQGGRNFEYMSEDPLLNGMIGSGMAKGASDQGVIVFMKHFIMNEQETNARSGLLVWANEQAMREIHLRPFEMTVKEAGVTGAMSSFSLIDGKWANPALLNGMLRDEWGFEGVVSSDAVFGFMEAPQAITSGNDLMLDVLTAPKQKQLLEEAYEEHPEAITVGLRNSMHNALYATLKTHIFN</sequence>
<feature type="transmembrane region" description="Helical" evidence="4">
    <location>
        <begin position="89"/>
        <end position="109"/>
    </location>
</feature>
<gene>
    <name evidence="6" type="ORF">GMD78_08885</name>
</gene>
<dbReference type="Pfam" id="PF14310">
    <property type="entry name" value="Fn3-like"/>
    <property type="match status" value="1"/>
</dbReference>
<evidence type="ECO:0000256" key="4">
    <source>
        <dbReference type="SAM" id="Phobius"/>
    </source>
</evidence>
<feature type="compositionally biased region" description="Basic and acidic residues" evidence="3">
    <location>
        <begin position="37"/>
        <end position="68"/>
    </location>
</feature>
<dbReference type="Pfam" id="PF00933">
    <property type="entry name" value="Glyco_hydro_3"/>
    <property type="match status" value="1"/>
</dbReference>
<dbReference type="PANTHER" id="PTHR42715:SF10">
    <property type="entry name" value="BETA-GLUCOSIDASE"/>
    <property type="match status" value="1"/>
</dbReference>
<evidence type="ECO:0000256" key="2">
    <source>
        <dbReference type="ARBA" id="ARBA00022801"/>
    </source>
</evidence>
<protein>
    <submittedName>
        <fullName evidence="6">Beta-glucosidase</fullName>
    </submittedName>
</protein>
<dbReference type="EMBL" id="WOCA01000005">
    <property type="protein sequence ID" value="MUK88506.1"/>
    <property type="molecule type" value="Genomic_DNA"/>
</dbReference>
<dbReference type="Gene3D" id="3.40.50.1700">
    <property type="entry name" value="Glycoside hydrolase family 3 C-terminal domain"/>
    <property type="match status" value="1"/>
</dbReference>
<dbReference type="AlphaFoldDB" id="A0A6N8FIK1"/>
<dbReference type="InterPro" id="IPR036962">
    <property type="entry name" value="Glyco_hydro_3_N_sf"/>
</dbReference>
<dbReference type="Gene3D" id="3.20.20.300">
    <property type="entry name" value="Glycoside hydrolase, family 3, N-terminal domain"/>
    <property type="match status" value="1"/>
</dbReference>
<accession>A0A6N8FIK1</accession>
<keyword evidence="7" id="KW-1185">Reference proteome</keyword>
<organism evidence="6 7">
    <name type="scientific">Ornithinibacillus caprae</name>
    <dbReference type="NCBI Taxonomy" id="2678566"/>
    <lineage>
        <taxon>Bacteria</taxon>
        <taxon>Bacillati</taxon>
        <taxon>Bacillota</taxon>
        <taxon>Bacilli</taxon>
        <taxon>Bacillales</taxon>
        <taxon>Bacillaceae</taxon>
        <taxon>Ornithinibacillus</taxon>
    </lineage>
</organism>
<dbReference type="InterPro" id="IPR001764">
    <property type="entry name" value="Glyco_hydro_3_N"/>
</dbReference>
<dbReference type="SMART" id="SM01217">
    <property type="entry name" value="Fn3_like"/>
    <property type="match status" value="1"/>
</dbReference>
<dbReference type="Pfam" id="PF01915">
    <property type="entry name" value="Glyco_hydro_3_C"/>
    <property type="match status" value="1"/>
</dbReference>
<evidence type="ECO:0000256" key="3">
    <source>
        <dbReference type="SAM" id="MobiDB-lite"/>
    </source>
</evidence>
<evidence type="ECO:0000313" key="7">
    <source>
        <dbReference type="Proteomes" id="UP000469125"/>
    </source>
</evidence>
<keyword evidence="4" id="KW-1133">Transmembrane helix</keyword>
<proteinExistence type="inferred from homology"/>
<keyword evidence="2" id="KW-0378">Hydrolase</keyword>
<dbReference type="PANTHER" id="PTHR42715">
    <property type="entry name" value="BETA-GLUCOSIDASE"/>
    <property type="match status" value="1"/>
</dbReference>